<protein>
    <submittedName>
        <fullName evidence="2">Uncharacterized protein</fullName>
    </submittedName>
</protein>
<gene>
    <name evidence="2" type="ORF">CNECB9_960031</name>
</gene>
<dbReference type="EMBL" id="FMSH01000547">
    <property type="protein sequence ID" value="SCV02306.1"/>
    <property type="molecule type" value="Genomic_DNA"/>
</dbReference>
<feature type="region of interest" description="Disordered" evidence="1">
    <location>
        <begin position="559"/>
        <end position="605"/>
    </location>
</feature>
<sequence length="771" mass="82694">MTNDSRSVRRLSRLAGSAWGGGESEQLARARQRHRLRFVGQLGLAQRVGRDPAQHDLARHPDVVLHVLVGLAAVGGHGGRHRLAAGVVERGIRGVLRHDRLHHRLDPQFVAGVAGRVEPGQHLPQLRLLQAWLVGAHDAFVVARRDIAADQQFLIEFLPRAQADELDLDVPVRVLGGAFHQPGHLDHGPGQIHDPHRLPHVQHEHLAAAGHRARLDHQLRGLGDQHEEADHIGVGDRDWPARFNLAAKQGNHGAGGPKHVAEADHREDRAGAGPCRRGLEDQLRDALARAHHVGGAHGLVGRDQHAGLHAEAVSHVGDGERAQHVVANALGHVALDQGHVLVGRGVIDGIDLLTLHGGGHGIGVAHRADARQQRHPGEVPAQILLHHVQRPFGMVEQDQLARLLRGNLAAQLAADGAARAGHHHDLAVRALGEQRLARRHGWPAKQVLDLDLADRLHGDLAVHQLEQGGQGAHAHGVPVQLVQDPLAPVRRQRGHRQHHFVDAQPLQLLPHARGMEHRQVGEGVVVQRKVVVEEAHGLMVDAGAHGVGELESGLAGAEDAHAPGRAPAGAAPQLSAPQHGADQEARDHDVGEGDEPVDQQAGARQPAVIHEKGHGVGQADHGCHADAGGPQHLEVDVAQHGPVQAAEREHRDGAGRDEQRRQQAVLHDQLLIAGAQQQGQREAQRQRQQVDRHHQHDLLAARKGWQAQGAQGCRALASCNATAAGPAGIVTATRGAYRLWLAGTSRSIHVGVSIARLCFCPEGAGVSLRWL</sequence>
<name>A0A1K0ISN3_CUPNE</name>
<feature type="compositionally biased region" description="Basic and acidic residues" evidence="1">
    <location>
        <begin position="682"/>
        <end position="695"/>
    </location>
</feature>
<feature type="region of interest" description="Disordered" evidence="1">
    <location>
        <begin position="675"/>
        <end position="695"/>
    </location>
</feature>
<evidence type="ECO:0000313" key="2">
    <source>
        <dbReference type="EMBL" id="SCV02306.1"/>
    </source>
</evidence>
<dbReference type="AlphaFoldDB" id="A0A1K0ISN3"/>
<proteinExistence type="predicted"/>
<feature type="compositionally biased region" description="Low complexity" evidence="1">
    <location>
        <begin position="563"/>
        <end position="572"/>
    </location>
</feature>
<evidence type="ECO:0000256" key="1">
    <source>
        <dbReference type="SAM" id="MobiDB-lite"/>
    </source>
</evidence>
<feature type="compositionally biased region" description="Basic and acidic residues" evidence="1">
    <location>
        <begin position="646"/>
        <end position="661"/>
    </location>
</feature>
<accession>A0A1K0ISN3</accession>
<feature type="compositionally biased region" description="Basic and acidic residues" evidence="1">
    <location>
        <begin position="581"/>
        <end position="591"/>
    </location>
</feature>
<reference evidence="2" key="1">
    <citation type="submission" date="2016-09" db="EMBL/GenBank/DDBJ databases">
        <authorList>
            <person name="Capua I."/>
            <person name="De Benedictis P."/>
            <person name="Joannis T."/>
            <person name="Lombin L.H."/>
            <person name="Cattoli G."/>
        </authorList>
    </citation>
    <scope>NUCLEOTIDE SEQUENCE</scope>
    <source>
        <strain evidence="2">B9</strain>
    </source>
</reference>
<feature type="region of interest" description="Disordered" evidence="1">
    <location>
        <begin position="643"/>
        <end position="662"/>
    </location>
</feature>
<organism evidence="2">
    <name type="scientific">Cupriavidus necator</name>
    <name type="common">Alcaligenes eutrophus</name>
    <name type="synonym">Ralstonia eutropha</name>
    <dbReference type="NCBI Taxonomy" id="106590"/>
    <lineage>
        <taxon>Bacteria</taxon>
        <taxon>Pseudomonadati</taxon>
        <taxon>Pseudomonadota</taxon>
        <taxon>Betaproteobacteria</taxon>
        <taxon>Burkholderiales</taxon>
        <taxon>Burkholderiaceae</taxon>
        <taxon>Cupriavidus</taxon>
    </lineage>
</organism>